<protein>
    <submittedName>
        <fullName evidence="1">Uncharacterized protein</fullName>
    </submittedName>
</protein>
<evidence type="ECO:0000313" key="1">
    <source>
        <dbReference type="EMBL" id="KAJ1677316.1"/>
    </source>
</evidence>
<accession>A0ACC1HLX1</accession>
<reference evidence="1" key="1">
    <citation type="submission" date="2022-06" db="EMBL/GenBank/DDBJ databases">
        <title>Phylogenomic reconstructions and comparative analyses of Kickxellomycotina fungi.</title>
        <authorList>
            <person name="Reynolds N.K."/>
            <person name="Stajich J.E."/>
            <person name="Barry K."/>
            <person name="Grigoriev I.V."/>
            <person name="Crous P."/>
            <person name="Smith M.E."/>
        </authorList>
    </citation>
    <scope>NUCLEOTIDE SEQUENCE</scope>
    <source>
        <strain evidence="1">RSA 2271</strain>
    </source>
</reference>
<name>A0ACC1HLX1_9FUNG</name>
<dbReference type="Proteomes" id="UP001145114">
    <property type="component" value="Unassembled WGS sequence"/>
</dbReference>
<proteinExistence type="predicted"/>
<dbReference type="EMBL" id="JAMZIH010002631">
    <property type="protein sequence ID" value="KAJ1677316.1"/>
    <property type="molecule type" value="Genomic_DNA"/>
</dbReference>
<feature type="non-terminal residue" evidence="1">
    <location>
        <position position="1"/>
    </location>
</feature>
<evidence type="ECO:0000313" key="2">
    <source>
        <dbReference type="Proteomes" id="UP001145114"/>
    </source>
</evidence>
<organism evidence="1 2">
    <name type="scientific">Spiromyces aspiralis</name>
    <dbReference type="NCBI Taxonomy" id="68401"/>
    <lineage>
        <taxon>Eukaryota</taxon>
        <taxon>Fungi</taxon>
        <taxon>Fungi incertae sedis</taxon>
        <taxon>Zoopagomycota</taxon>
        <taxon>Kickxellomycotina</taxon>
        <taxon>Kickxellomycetes</taxon>
        <taxon>Kickxellales</taxon>
        <taxon>Kickxellaceae</taxon>
        <taxon>Spiromyces</taxon>
    </lineage>
</organism>
<sequence>YCAKRWPHLEKKFFFINTLRTAFVILLYTLISWLINRGDPEHPKISILKTIPRGLKHVHVPVVNSEILSKLGGYLPSSVIVLLIEHISISKSFGRVNNYAINPNQELIAIGITNIFGPFFGGYPATGSFSRTAIKSKAGVRTPLAGVITGAMVIIAIYALPPVFYYVSNALLAAVIIHAVGDLITSPKTIISFWKISPVEFIIFWAGVFVSVFSSIDNGIYTTVAASAALTLFRIAKAKGRFIGRILVYQQVDSEPPSPPVLAGQKRSIYLPLDHSDGSNPIIKPQSPTSQGIFIYRLNEGFLYPNATHFTDHMVAEIMKQTRPGVIDPYGSLGNRPWNDPGPRHKSERNIDLSLPILRAVILDFSGVPHIDVTSAQNLVD</sequence>
<feature type="non-terminal residue" evidence="1">
    <location>
        <position position="381"/>
    </location>
</feature>
<keyword evidence="2" id="KW-1185">Reference proteome</keyword>
<comment type="caution">
    <text evidence="1">The sequence shown here is derived from an EMBL/GenBank/DDBJ whole genome shotgun (WGS) entry which is preliminary data.</text>
</comment>
<gene>
    <name evidence="1" type="ORF">EV182_006424</name>
</gene>